<reference evidence="1 2" key="1">
    <citation type="journal article" date="1992" name="Lakartidningen">
        <title>[Penicillin V and not amoxicillin is the first choice preparation in acute otitis].</title>
        <authorList>
            <person name="Kamme C."/>
            <person name="Lundgren K."/>
            <person name="Prellner K."/>
        </authorList>
    </citation>
    <scope>NUCLEOTIDE SEQUENCE [LARGE SCALE GENOMIC DNA]</scope>
    <source>
        <strain evidence="1 2">PC2022III</strain>
    </source>
</reference>
<dbReference type="EMBL" id="SAYK01000004">
    <property type="protein sequence ID" value="TXJ60702.1"/>
    <property type="molecule type" value="Genomic_DNA"/>
</dbReference>
<evidence type="ECO:0000313" key="1">
    <source>
        <dbReference type="EMBL" id="TXJ60702.1"/>
    </source>
</evidence>
<dbReference type="GeneID" id="61066806"/>
<organism evidence="1 2">
    <name type="scientific">Brachyspira aalborgi</name>
    <dbReference type="NCBI Taxonomy" id="29522"/>
    <lineage>
        <taxon>Bacteria</taxon>
        <taxon>Pseudomonadati</taxon>
        <taxon>Spirochaetota</taxon>
        <taxon>Spirochaetia</taxon>
        <taxon>Brachyspirales</taxon>
        <taxon>Brachyspiraceae</taxon>
        <taxon>Brachyspira</taxon>
    </lineage>
</organism>
<comment type="caution">
    <text evidence="1">The sequence shown here is derived from an EMBL/GenBank/DDBJ whole genome shotgun (WGS) entry which is preliminary data.</text>
</comment>
<dbReference type="Proteomes" id="UP000322188">
    <property type="component" value="Unassembled WGS sequence"/>
</dbReference>
<name>A0A5C8GFM9_9SPIR</name>
<protein>
    <submittedName>
        <fullName evidence="1">Uncharacterized protein</fullName>
    </submittedName>
</protein>
<dbReference type="AlphaFoldDB" id="A0A5C8GFM9"/>
<gene>
    <name evidence="1" type="ORF">EPJ74_05720</name>
</gene>
<sequence length="436" mass="52720">MFYKDDEGQYSYHSFSMYIESDRPVAELVDSNNSTFIHEYIHFLQNISLPYLIRPTIAACYRMGLLFNEIWANLKYPRPFKYDNKYMLDLDEELNITLGKSQECYYDLNKLKDIKQNIAYEKKLTKKETRIFEYTLNFSTNEEDEDTGLKKEFNYIAGAMDLLEYISYKIENKFFNTKLPIFPYKTVDYIFTYYNLSNIPEKVKLLLVEYALYNDNPVKRLIYIIEELKLKKELLFSYYRLEELLKKSCWETKVTGKDTIFTKSERRFEQIQKTMSEIFKEEHFKYINEWIDNIIEYSRKNFANKFIFSKLYSMKKNDFCKYINSLIYDIGIPLVMNKQYQCVNKLPIYMNNSEDAYNEFLLFYIIERLMISLEKNKNEECPMIEWCKGNDIKTTNDCFNNPYAKIITLNLKCGEEYKVCPFVYFIYKINLLKVKW</sequence>
<proteinExistence type="predicted"/>
<accession>A0A5C8GFM9</accession>
<evidence type="ECO:0000313" key="2">
    <source>
        <dbReference type="Proteomes" id="UP000322188"/>
    </source>
</evidence>
<dbReference type="RefSeq" id="WP_147560342.1">
    <property type="nucleotide sequence ID" value="NZ_SAYK01000004.1"/>
</dbReference>